<evidence type="ECO:0000256" key="12">
    <source>
        <dbReference type="ARBA" id="ARBA00022777"/>
    </source>
</evidence>
<dbReference type="InterPro" id="IPR000719">
    <property type="entry name" value="Prot_kinase_dom"/>
</dbReference>
<evidence type="ECO:0000256" key="9">
    <source>
        <dbReference type="ARBA" id="ARBA00022729"/>
    </source>
</evidence>
<reference evidence="24" key="1">
    <citation type="submission" date="2019-03" db="EMBL/GenBank/DDBJ databases">
        <authorList>
            <person name="Mank J."/>
            <person name="Almeida P."/>
        </authorList>
    </citation>
    <scope>NUCLEOTIDE SEQUENCE</scope>
    <source>
        <strain evidence="24">78183</strain>
    </source>
</reference>
<dbReference type="InterPro" id="IPR001245">
    <property type="entry name" value="Ser-Thr/Tyr_kinase_cat_dom"/>
</dbReference>
<feature type="compositionally biased region" description="Polar residues" evidence="22">
    <location>
        <begin position="1133"/>
        <end position="1142"/>
    </location>
</feature>
<dbReference type="GO" id="GO:0004497">
    <property type="term" value="F:monooxygenase activity"/>
    <property type="evidence" value="ECO:0007669"/>
    <property type="project" value="InterPro"/>
</dbReference>
<dbReference type="SUPFAM" id="SSF48264">
    <property type="entry name" value="Cytochrome P450"/>
    <property type="match status" value="1"/>
</dbReference>
<feature type="binding site" evidence="21">
    <location>
        <position position="1390"/>
    </location>
    <ligand>
        <name>ATP</name>
        <dbReference type="ChEBI" id="CHEBI:30616"/>
    </ligand>
</feature>
<evidence type="ECO:0000256" key="3">
    <source>
        <dbReference type="ARBA" id="ARBA00022475"/>
    </source>
</evidence>
<evidence type="ECO:0000256" key="5">
    <source>
        <dbReference type="ARBA" id="ARBA00022553"/>
    </source>
</evidence>
<dbReference type="InterPro" id="IPR011009">
    <property type="entry name" value="Kinase-like_dom_sf"/>
</dbReference>
<keyword evidence="9" id="KW-0732">Signal</keyword>
<dbReference type="PANTHER" id="PTHR45621">
    <property type="entry name" value="OS01G0588500 PROTEIN-RELATED"/>
    <property type="match status" value="1"/>
</dbReference>
<comment type="catalytic activity">
    <reaction evidence="18">
        <text>L-threonyl-[protein] + ATP = O-phospho-L-threonyl-[protein] + ADP + H(+)</text>
        <dbReference type="Rhea" id="RHEA:46608"/>
        <dbReference type="Rhea" id="RHEA-COMP:11060"/>
        <dbReference type="Rhea" id="RHEA-COMP:11605"/>
        <dbReference type="ChEBI" id="CHEBI:15378"/>
        <dbReference type="ChEBI" id="CHEBI:30013"/>
        <dbReference type="ChEBI" id="CHEBI:30616"/>
        <dbReference type="ChEBI" id="CHEBI:61977"/>
        <dbReference type="ChEBI" id="CHEBI:456216"/>
        <dbReference type="EC" id="2.7.11.1"/>
    </reaction>
</comment>
<dbReference type="FunFam" id="3.30.200.20:FF:000217">
    <property type="entry name" value="probable LRR receptor-like serine/threonine-protein kinase At1g53430"/>
    <property type="match status" value="2"/>
</dbReference>
<feature type="compositionally biased region" description="Basic and acidic residues" evidence="22">
    <location>
        <begin position="1120"/>
        <end position="1132"/>
    </location>
</feature>
<keyword evidence="14" id="KW-1133">Transmembrane helix</keyword>
<dbReference type="InterPro" id="IPR008271">
    <property type="entry name" value="Ser/Thr_kinase_AS"/>
</dbReference>
<dbReference type="GO" id="GO:0005506">
    <property type="term" value="F:iron ion binding"/>
    <property type="evidence" value="ECO:0007669"/>
    <property type="project" value="InterPro"/>
</dbReference>
<feature type="domain" description="Protein kinase" evidence="23">
    <location>
        <begin position="1353"/>
        <end position="1628"/>
    </location>
</feature>
<evidence type="ECO:0000256" key="2">
    <source>
        <dbReference type="ARBA" id="ARBA00012513"/>
    </source>
</evidence>
<evidence type="ECO:0000256" key="7">
    <source>
        <dbReference type="ARBA" id="ARBA00022679"/>
    </source>
</evidence>
<evidence type="ECO:0000256" key="19">
    <source>
        <dbReference type="ARBA" id="ARBA00048679"/>
    </source>
</evidence>
<keyword evidence="15" id="KW-0472">Membrane</keyword>
<dbReference type="PROSITE" id="PS00107">
    <property type="entry name" value="PROTEIN_KINASE_ATP"/>
    <property type="match status" value="3"/>
</dbReference>
<evidence type="ECO:0000256" key="8">
    <source>
        <dbReference type="ARBA" id="ARBA00022692"/>
    </source>
</evidence>
<evidence type="ECO:0000256" key="15">
    <source>
        <dbReference type="ARBA" id="ARBA00023136"/>
    </source>
</evidence>
<evidence type="ECO:0000256" key="18">
    <source>
        <dbReference type="ARBA" id="ARBA00047899"/>
    </source>
</evidence>
<dbReference type="FunFam" id="1.10.510.10:FF:000095">
    <property type="entry name" value="protein STRUBBELIG-RECEPTOR FAMILY 8"/>
    <property type="match status" value="1"/>
</dbReference>
<keyword evidence="20" id="KW-0349">Heme</keyword>
<evidence type="ECO:0000256" key="14">
    <source>
        <dbReference type="ARBA" id="ARBA00022989"/>
    </source>
</evidence>
<dbReference type="Pfam" id="PF00067">
    <property type="entry name" value="p450"/>
    <property type="match status" value="1"/>
</dbReference>
<feature type="region of interest" description="Disordered" evidence="22">
    <location>
        <begin position="606"/>
        <end position="632"/>
    </location>
</feature>
<evidence type="ECO:0000256" key="17">
    <source>
        <dbReference type="ARBA" id="ARBA00023180"/>
    </source>
</evidence>
<dbReference type="InterPro" id="IPR002401">
    <property type="entry name" value="Cyt_P450_E_grp-I"/>
</dbReference>
<sequence length="1632" mass="181858">MGNFWSCLSDKSNQAIASAAEAPVLEPIPETAPSTINDLLDGKSNQAIASEAEDPVLKLIPDPDPAPSSINDLIDGGISFLGGTGDSSGSNWLSIATTNLTAWVSQASGALAAIWDDDNELLPEIDGGFLPDGGSASDSKVRAFTFDQLKAATFNFRSDMVLGEGGFGNVYKGWLKEKVPSQDTRKWPIAVKRLHVSSKQGHRQWQADVGFLARLSHPNIIKLVGYCREKEECLIVYEFMQKGSLNYHLFGKDSKRLIPWEKRVKIATGMAHGLNYLHTLEKPIIFRDFKSSNVLLDESYAPKISDFGLAKWAPATGDSYITGQVVGTKGYAAPEYVRDGKLYIKSDVYSFGVVLVEMLTGLRVIDTSRPPQQQNLLNWLKPKLSERRQLKHIMDPRLEGKYPPRLASRMALVSALCLGDDPQFRPSMKEVSDKLERIAKSQETKKISKASGDELLTWDDIQKMKYSWNIICEVLRLAPPFPGSFKEAKTDIVFNGFSIPKGWKLCWNTNATHRSPEYFPEPEKFDPSRFEGNGPAPYTYVPFGGGPRMCPGKEYSRLQLLVFTHNLVRRFKFDKVIPRDKIVYSPSPVPEKGLPIRLHPHTDTLSRASVPAPVPVPVADLDSDSDSDSDPPRDSILKLVDVDASPVDSAEFSCCFTMVTSCISTWMSISPLSGENSIIFGALDNSKFREFTYEELRAATFNFSKNLLLGRGGFGNVYKGWLKEQRLSKGARNRRIAVKRFSGDTHQRYLEFTTEISLMGKVSHPNIIKLLGFCRENEEKILVYEYMPKLSLEHHLFSKKPDRVLSWEIRLKIAMEIAEGLSYLHSLEDPVIHKDLKPTNILLDKIADFGLAITASASSLDHDEYIREDGIAGTYGYIDPFYARNGMLHVKSDVYSFGVVLVELLTGLKSMKNITDGSTFEEWTEKYLNNRFRLRGIMDSRLEGRYATGQASEIAMLALRCLVSTPKFRPSMKEVAETLEKIKTRAYNRKHLVMCGKCHEAGHYTRSCEKISQVGGNSKLPNASEAITEKKTSSTQSTVQQDSERSEASGVVTETLQITPSNSNLLDASNATKNEKTSANQSPHPQRGSKRDEANRIATNKPRNNHPRKTTAVGGNSKALEARNTTKKERTSSSRLNVQQGNTRKDANGVATSPSCNSTPKTKIPTGATTEEKISTTKSIVRQGKKINETNGAVTSTTRSKGPKKINTRMSELPNASNVGRKVKAQSTGQQVNKRNVPTHGEFFFMGICWSAESNPPPAAAPAPAQALDPFIYPDATPTPPEHLIEGDISFLVSNVSGNSWFSIATTNFTTWISHAKDAIRGKNVPEDIELPSLPSKLEVFTLEQLKEATLNFRNDMILGKGGFGIVYKGLLKEKVPFKRSRKLRIAVKKLVSDSKQGLRQWQTEVGFLAKLSHPNIVKLLGCCQEEENRELLIVYEFMEKERSGQQLPWKTRLMIATEMAEALSYLHSMDRPIIFRDFKTSNILLDESYSPRLSDFGLAKWGPNDGTPCVTGNCMGTHGYVAPECKTGGKLYVKSDVYSFGVVLIELLTGLRSVDKKRPPKQQDLREWALPFLTDRKKLRQIMDPGLQGKYSSRQALKIAMLAVRCLYSHPMIRPSMKEVAETLEQLKLRS</sequence>
<dbReference type="PRINTS" id="PR00463">
    <property type="entry name" value="EP450I"/>
</dbReference>
<evidence type="ECO:0000259" key="23">
    <source>
        <dbReference type="PROSITE" id="PS50011"/>
    </source>
</evidence>
<feature type="compositionally biased region" description="Polar residues" evidence="22">
    <location>
        <begin position="1189"/>
        <end position="1200"/>
    </location>
</feature>
<dbReference type="GO" id="GO:0016705">
    <property type="term" value="F:oxidoreductase activity, acting on paired donors, with incorporation or reduction of molecular oxygen"/>
    <property type="evidence" value="ECO:0007669"/>
    <property type="project" value="InterPro"/>
</dbReference>
<dbReference type="Gene3D" id="3.30.200.20">
    <property type="entry name" value="Phosphorylase Kinase, domain 1"/>
    <property type="match status" value="3"/>
</dbReference>
<keyword evidence="13 21" id="KW-0067">ATP-binding</keyword>
<dbReference type="SMART" id="SM00220">
    <property type="entry name" value="S_TKc"/>
    <property type="match status" value="3"/>
</dbReference>
<keyword evidence="4" id="KW-0723">Serine/threonine-protein kinase</keyword>
<dbReference type="PROSITE" id="PS00086">
    <property type="entry name" value="CYTOCHROME_P450"/>
    <property type="match status" value="1"/>
</dbReference>
<feature type="compositionally biased region" description="Polar residues" evidence="22">
    <location>
        <begin position="1052"/>
        <end position="1084"/>
    </location>
</feature>
<dbReference type="GO" id="GO:0005524">
    <property type="term" value="F:ATP binding"/>
    <property type="evidence" value="ECO:0007669"/>
    <property type="project" value="UniProtKB-UniRule"/>
</dbReference>
<comment type="catalytic activity">
    <reaction evidence="19">
        <text>L-seryl-[protein] + ATP = O-phospho-L-seryl-[protein] + ADP + H(+)</text>
        <dbReference type="Rhea" id="RHEA:17989"/>
        <dbReference type="Rhea" id="RHEA-COMP:9863"/>
        <dbReference type="Rhea" id="RHEA-COMP:11604"/>
        <dbReference type="ChEBI" id="CHEBI:15378"/>
        <dbReference type="ChEBI" id="CHEBI:29999"/>
        <dbReference type="ChEBI" id="CHEBI:30616"/>
        <dbReference type="ChEBI" id="CHEBI:83421"/>
        <dbReference type="ChEBI" id="CHEBI:456216"/>
        <dbReference type="EC" id="2.7.11.1"/>
    </reaction>
</comment>
<dbReference type="Gene3D" id="1.10.630.10">
    <property type="entry name" value="Cytochrome P450"/>
    <property type="match status" value="1"/>
</dbReference>
<feature type="compositionally biased region" description="Polar residues" evidence="22">
    <location>
        <begin position="1150"/>
        <end position="1161"/>
    </location>
</feature>
<dbReference type="GO" id="GO:0005886">
    <property type="term" value="C:plasma membrane"/>
    <property type="evidence" value="ECO:0007669"/>
    <property type="project" value="UniProtKB-SubCell"/>
</dbReference>
<keyword evidence="12" id="KW-0418">Kinase</keyword>
<dbReference type="SUPFAM" id="SSF56112">
    <property type="entry name" value="Protein kinase-like (PK-like)"/>
    <property type="match status" value="3"/>
</dbReference>
<dbReference type="InterPro" id="IPR001128">
    <property type="entry name" value="Cyt_P450"/>
</dbReference>
<feature type="domain" description="Protein kinase" evidence="23">
    <location>
        <begin position="703"/>
        <end position="994"/>
    </location>
</feature>
<evidence type="ECO:0000256" key="21">
    <source>
        <dbReference type="PROSITE-ProRule" id="PRU10141"/>
    </source>
</evidence>
<keyword evidence="20" id="KW-0479">Metal-binding</keyword>
<proteinExistence type="predicted"/>
<evidence type="ECO:0000256" key="13">
    <source>
        <dbReference type="ARBA" id="ARBA00022840"/>
    </source>
</evidence>
<evidence type="ECO:0000256" key="22">
    <source>
        <dbReference type="SAM" id="MobiDB-lite"/>
    </source>
</evidence>
<evidence type="ECO:0000256" key="4">
    <source>
        <dbReference type="ARBA" id="ARBA00022527"/>
    </source>
</evidence>
<keyword evidence="3" id="KW-1003">Cell membrane</keyword>
<dbReference type="CDD" id="cd14066">
    <property type="entry name" value="STKc_IRAK"/>
    <property type="match status" value="1"/>
</dbReference>
<name>A0A6N2N071_SALVM</name>
<dbReference type="Pfam" id="PF07714">
    <property type="entry name" value="PK_Tyr_Ser-Thr"/>
    <property type="match status" value="3"/>
</dbReference>
<keyword evidence="7" id="KW-0808">Transferase</keyword>
<evidence type="ECO:0000256" key="20">
    <source>
        <dbReference type="PIRSR" id="PIRSR602401-1"/>
    </source>
</evidence>
<dbReference type="FunFam" id="1.10.510.10:FF:000358">
    <property type="entry name" value="Putative leucine-rich repeat receptor-like serine/threonine-protein kinase"/>
    <property type="match status" value="1"/>
</dbReference>
<keyword evidence="6" id="KW-0433">Leucine-rich repeat</keyword>
<protein>
    <recommendedName>
        <fullName evidence="2">non-specific serine/threonine protein kinase</fullName>
        <ecNumber evidence="2">2.7.11.1</ecNumber>
    </recommendedName>
</protein>
<evidence type="ECO:0000256" key="16">
    <source>
        <dbReference type="ARBA" id="ARBA00023170"/>
    </source>
</evidence>
<feature type="region of interest" description="Disordered" evidence="22">
    <location>
        <begin position="1186"/>
        <end position="1209"/>
    </location>
</feature>
<dbReference type="GO" id="GO:0004674">
    <property type="term" value="F:protein serine/threonine kinase activity"/>
    <property type="evidence" value="ECO:0007669"/>
    <property type="project" value="UniProtKB-KW"/>
</dbReference>
<keyword evidence="5" id="KW-0597">Phosphoprotein</keyword>
<gene>
    <name evidence="24" type="ORF">SVIM_LOCUS446423</name>
</gene>
<accession>A0A6N2N071</accession>
<dbReference type="FunFam" id="3.30.200.20:FF:000039">
    <property type="entry name" value="receptor-like protein kinase FERONIA"/>
    <property type="match status" value="1"/>
</dbReference>
<dbReference type="InterPro" id="IPR017972">
    <property type="entry name" value="Cyt_P450_CS"/>
</dbReference>
<keyword evidence="11 21" id="KW-0547">Nucleotide-binding</keyword>
<keyword evidence="16" id="KW-0675">Receptor</keyword>
<dbReference type="EC" id="2.7.11.1" evidence="2"/>
<keyword evidence="17" id="KW-0325">Glycoprotein</keyword>
<feature type="binding site" evidence="21">
    <location>
        <position position="739"/>
    </location>
    <ligand>
        <name>ATP</name>
        <dbReference type="ChEBI" id="CHEBI:30616"/>
    </ligand>
</feature>
<comment type="cofactor">
    <cofactor evidence="20">
        <name>heme</name>
        <dbReference type="ChEBI" id="CHEBI:30413"/>
    </cofactor>
</comment>
<dbReference type="FunFam" id="1.10.510.10:FF:000051">
    <property type="entry name" value="Receptor-like serine/threonine-protein kinase ALE2"/>
    <property type="match status" value="1"/>
</dbReference>
<evidence type="ECO:0000256" key="6">
    <source>
        <dbReference type="ARBA" id="ARBA00022614"/>
    </source>
</evidence>
<comment type="subcellular location">
    <subcellularLocation>
        <location evidence="1">Cell membrane</location>
        <topology evidence="1">Single-pass membrane protein</topology>
    </subcellularLocation>
</comment>
<feature type="region of interest" description="Disordered" evidence="22">
    <location>
        <begin position="1012"/>
        <end position="1172"/>
    </location>
</feature>
<dbReference type="Gene3D" id="1.10.510.10">
    <property type="entry name" value="Transferase(Phosphotransferase) domain 1"/>
    <property type="match status" value="3"/>
</dbReference>
<feature type="binding site" evidence="21">
    <location>
        <position position="192"/>
    </location>
    <ligand>
        <name>ATP</name>
        <dbReference type="ChEBI" id="CHEBI:30616"/>
    </ligand>
</feature>
<keyword evidence="20" id="KW-0408">Iron</keyword>
<dbReference type="InterPro" id="IPR050823">
    <property type="entry name" value="Plant_Ser_Thr_Prot_Kinase"/>
</dbReference>
<feature type="binding site" description="axial binding residue" evidence="20">
    <location>
        <position position="550"/>
    </location>
    <ligand>
        <name>heme</name>
        <dbReference type="ChEBI" id="CHEBI:30413"/>
    </ligand>
    <ligandPart>
        <name>Fe</name>
        <dbReference type="ChEBI" id="CHEBI:18248"/>
    </ligandPart>
</feature>
<feature type="domain" description="Protein kinase" evidence="23">
    <location>
        <begin position="156"/>
        <end position="438"/>
    </location>
</feature>
<evidence type="ECO:0000313" key="24">
    <source>
        <dbReference type="EMBL" id="VFU60246.1"/>
    </source>
</evidence>
<keyword evidence="10" id="KW-0677">Repeat</keyword>
<evidence type="ECO:0000256" key="10">
    <source>
        <dbReference type="ARBA" id="ARBA00022737"/>
    </source>
</evidence>
<dbReference type="EMBL" id="CAADRP010002052">
    <property type="protein sequence ID" value="VFU60246.1"/>
    <property type="molecule type" value="Genomic_DNA"/>
</dbReference>
<evidence type="ECO:0000256" key="11">
    <source>
        <dbReference type="ARBA" id="ARBA00022741"/>
    </source>
</evidence>
<organism evidence="24">
    <name type="scientific">Salix viminalis</name>
    <name type="common">Common osier</name>
    <name type="synonym">Basket willow</name>
    <dbReference type="NCBI Taxonomy" id="40686"/>
    <lineage>
        <taxon>Eukaryota</taxon>
        <taxon>Viridiplantae</taxon>
        <taxon>Streptophyta</taxon>
        <taxon>Embryophyta</taxon>
        <taxon>Tracheophyta</taxon>
        <taxon>Spermatophyta</taxon>
        <taxon>Magnoliopsida</taxon>
        <taxon>eudicotyledons</taxon>
        <taxon>Gunneridae</taxon>
        <taxon>Pentapetalae</taxon>
        <taxon>rosids</taxon>
        <taxon>fabids</taxon>
        <taxon>Malpighiales</taxon>
        <taxon>Salicaceae</taxon>
        <taxon>Saliceae</taxon>
        <taxon>Salix</taxon>
    </lineage>
</organism>
<keyword evidence="8" id="KW-0812">Transmembrane</keyword>
<dbReference type="PROSITE" id="PS50011">
    <property type="entry name" value="PROTEIN_KINASE_DOM"/>
    <property type="match status" value="3"/>
</dbReference>
<dbReference type="GO" id="GO:0020037">
    <property type="term" value="F:heme binding"/>
    <property type="evidence" value="ECO:0007669"/>
    <property type="project" value="InterPro"/>
</dbReference>
<dbReference type="InterPro" id="IPR036396">
    <property type="entry name" value="Cyt_P450_sf"/>
</dbReference>
<dbReference type="PROSITE" id="PS00108">
    <property type="entry name" value="PROTEIN_KINASE_ST"/>
    <property type="match status" value="1"/>
</dbReference>
<evidence type="ECO:0000256" key="1">
    <source>
        <dbReference type="ARBA" id="ARBA00004162"/>
    </source>
</evidence>
<dbReference type="InterPro" id="IPR017441">
    <property type="entry name" value="Protein_kinase_ATP_BS"/>
</dbReference>